<gene>
    <name evidence="1" type="ORF">LCPAC201_02060</name>
</gene>
<reference evidence="1" key="1">
    <citation type="journal article" date="2019" name="MBio">
        <title>Virus Genomes from Deep Sea Sediments Expand the Ocean Megavirome and Support Independent Origins of Viral Gigantism.</title>
        <authorList>
            <person name="Backstrom D."/>
            <person name="Yutin N."/>
            <person name="Jorgensen S.L."/>
            <person name="Dharamshi J."/>
            <person name="Homa F."/>
            <person name="Zaremba-Niedwiedzka K."/>
            <person name="Spang A."/>
            <person name="Wolf Y.I."/>
            <person name="Koonin E.V."/>
            <person name="Ettema T.J."/>
        </authorList>
    </citation>
    <scope>NUCLEOTIDE SEQUENCE</scope>
</reference>
<dbReference type="EMBL" id="MK500502">
    <property type="protein sequence ID" value="QBK90905.1"/>
    <property type="molecule type" value="Genomic_DNA"/>
</dbReference>
<organism evidence="1">
    <name type="scientific">Pithovirus LCPAC201</name>
    <dbReference type="NCBI Taxonomy" id="2506591"/>
    <lineage>
        <taxon>Viruses</taxon>
        <taxon>Pithoviruses</taxon>
    </lineage>
</organism>
<name>A0A481Z5T3_9VIRU</name>
<evidence type="ECO:0000313" key="1">
    <source>
        <dbReference type="EMBL" id="QBK90905.1"/>
    </source>
</evidence>
<protein>
    <submittedName>
        <fullName evidence="1">Uncharacterized protein</fullName>
    </submittedName>
</protein>
<proteinExistence type="predicted"/>
<accession>A0A481Z5T3</accession>
<sequence>MSQTPVFLRSPIIGDQSVTFVSQPGVLPAEFQTFPRVRPFGGVVPTRLVTSGQQFSSPVMNNPSSNIKRTVDNGKSSHLMGLYIKDTKYYKGPLVHYMHEAILKKVEQRLEEYYGKYFLIRDGELSGYFYMVASTIKNDIINSDFGATMEQLKSAYKFLRNLDAKLYKIFPKLSEVVATTTEKYVYDMVPEYRKSMTIPQAGPVAGGGTPNPLGRNSLVTAQGILSSHTTSQPTQILIPKIITTNRPVTISTTQNVLSSQIYTIERPLDVITNRRIQTPTGTYQMGQSVQPVVRYEQVKMVTPKTILSSRPATITGHRNVLIRQPANLITTQNISQATRPYRIISTSQPIITPVGTPVSRIQVPPNSFPGLSPGLSSGLSSGLSPGLSPVGFQRLNLKSYQPTPTFSTPQPLSARGFISQPPIYQSPMFQPPTIQPSTIQQSTFQSPIVQSPIFQSPLAQPLATQLSFVQPLTIQTPITQPLTVQSLGPQIANQPVSIRTVTTRTFRSI</sequence>